<dbReference type="EMBL" id="JAFIQS020000011">
    <property type="protein sequence ID" value="KAH9475879.1"/>
    <property type="molecule type" value="Genomic_DNA"/>
</dbReference>
<proteinExistence type="predicted"/>
<comment type="caution">
    <text evidence="1">The sequence shown here is derived from an EMBL/GenBank/DDBJ whole genome shotgun (WGS) entry which is preliminary data.</text>
</comment>
<reference evidence="1" key="1">
    <citation type="submission" date="2021-10" db="EMBL/GenBank/DDBJ databases">
        <title>Psilocybe cubensis genome.</title>
        <authorList>
            <person name="Mckernan K.J."/>
            <person name="Crawford S."/>
            <person name="Trippe A."/>
            <person name="Kane L.T."/>
            <person name="Mclaughlin S."/>
        </authorList>
    </citation>
    <scope>NUCLEOTIDE SEQUENCE</scope>
    <source>
        <strain evidence="1">MGC-MH-2018</strain>
    </source>
</reference>
<evidence type="ECO:0000313" key="2">
    <source>
        <dbReference type="Proteomes" id="UP000664032"/>
    </source>
</evidence>
<organism evidence="1 2">
    <name type="scientific">Psilocybe cubensis</name>
    <name type="common">Psychedelic mushroom</name>
    <name type="synonym">Stropharia cubensis</name>
    <dbReference type="NCBI Taxonomy" id="181762"/>
    <lineage>
        <taxon>Eukaryota</taxon>
        <taxon>Fungi</taxon>
        <taxon>Dikarya</taxon>
        <taxon>Basidiomycota</taxon>
        <taxon>Agaricomycotina</taxon>
        <taxon>Agaricomycetes</taxon>
        <taxon>Agaricomycetidae</taxon>
        <taxon>Agaricales</taxon>
        <taxon>Agaricineae</taxon>
        <taxon>Strophariaceae</taxon>
        <taxon>Psilocybe</taxon>
    </lineage>
</organism>
<accession>A0ACB8GLE3</accession>
<name>A0ACB8GLE3_PSICU</name>
<gene>
    <name evidence="1" type="ORF">JR316_0011439</name>
</gene>
<dbReference type="Proteomes" id="UP000664032">
    <property type="component" value="Unassembled WGS sequence"/>
</dbReference>
<keyword evidence="1" id="KW-0689">Ribosomal protein</keyword>
<keyword evidence="1" id="KW-0687">Ribonucleoprotein</keyword>
<sequence>MRNKNPLNLHKSLPCMSWSPKNLYNVWRRTVGPESEDLTFKATTEQTLFQQRWRSKAAVRAYHGEYIPEKVFKRWYLPDTIPDVRPRRQVIGDDKTDLEHYAKRKTRVKEQEKKLEEEIEKKGLAPVGSLMFREVERRMDVFLFRCCFVHSVYEARRLIIHGYVKLNGKKHSHANTRLAPGDMVSVDPTAIRFLKTPYGAMERITGPVPKTAKPAAQSEASESDAAKSEEDQTTKSEETEATKGEDAATKAVAKTEEPYVPYYKRPPTPFYLPEYASPWLFIPAYIEVSFKTCSAIYVRHPTARPGYSEIPTPYDADGAVIRYAWEWYVQRRPRMRSQSQRARMPMDRVVELEKSLNKDRRAFTFSKELYEKSKISWRHELPQGFNAEEWLKTHANRRWVQYWAKKQEKLRSSQPAKRVRPLKLGPSAPVKALVD</sequence>
<keyword evidence="2" id="KW-1185">Reference proteome</keyword>
<evidence type="ECO:0000313" key="1">
    <source>
        <dbReference type="EMBL" id="KAH9475879.1"/>
    </source>
</evidence>
<protein>
    <submittedName>
        <fullName evidence="1">37S ribosomal protein S4-like, mitochondrial</fullName>
    </submittedName>
</protein>